<dbReference type="InterPro" id="IPR017441">
    <property type="entry name" value="Protein_kinase_ATP_BS"/>
</dbReference>
<evidence type="ECO:0000256" key="7">
    <source>
        <dbReference type="ARBA" id="ARBA00022777"/>
    </source>
</evidence>
<evidence type="ECO:0000256" key="8">
    <source>
        <dbReference type="ARBA" id="ARBA00022840"/>
    </source>
</evidence>
<keyword evidence="3 13" id="KW-0723">Serine/threonine-protein kinase</keyword>
<accession>A5DYF0</accession>
<dbReference type="GeneID" id="5233174"/>
<dbReference type="GO" id="GO:0030447">
    <property type="term" value="P:filamentous growth"/>
    <property type="evidence" value="ECO:0007669"/>
    <property type="project" value="UniProtKB-ARBA"/>
</dbReference>
<feature type="domain" description="Protein kinase" evidence="15">
    <location>
        <begin position="70"/>
        <end position="328"/>
    </location>
</feature>
<dbReference type="SUPFAM" id="SSF56112">
    <property type="entry name" value="Protein kinase-like (PK-like)"/>
    <property type="match status" value="1"/>
</dbReference>
<keyword evidence="5" id="KW-0808">Transferase</keyword>
<dbReference type="InterPro" id="IPR011009">
    <property type="entry name" value="Kinase-like_dom_sf"/>
</dbReference>
<evidence type="ECO:0000256" key="13">
    <source>
        <dbReference type="RuleBase" id="RU000304"/>
    </source>
</evidence>
<sequence length="479" mass="53455">MPIAPSSIEHGKSTDATTNTTTTTTTSAAPKPVPPLTRPEAHAQTGHKTVKSFLNKLQGQPDSYTRKQNYTFGKTLGAGSFGIVRYARDNTTGEDVAVKIILKKALKGNEEMILDEMGMLEELHNPHIVGFRDWFESKDKFYLVTQLATGGELFDRIVQQGRFTEHDASLVVQQMLDALNYLHSKDIVHRDIKPENVLYLTPADDSPIVLADFGIAKRLQSPKEKLTSLAGSFGYAAPEVILGTGHGKPCDIWSLGVVTYTLLCGYSPFRSENVSDFINEVKHNNAVIFHADYWRDVSKDARRFIIKALQYDPERRPTAEQLLNDPWLVSIAEQHKECDLLPSLKANFDAKAKFRQAIEVVKLHNRIKKLKEMQTENDDDPSEIDLFNEKGNISNKKGDDEKDAAAALALSNWKKFNDSLPRAGDTTISNASLTPSKPQLQLLNKTVAAGNAFAQLVQAATQNKERVMTFKEEKDKEEQ</sequence>
<dbReference type="EMBL" id="CH981526">
    <property type="protein sequence ID" value="EDK44208.1"/>
    <property type="molecule type" value="Genomic_DNA"/>
</dbReference>
<dbReference type="PROSITE" id="PS50011">
    <property type="entry name" value="PROTEIN_KINASE_DOM"/>
    <property type="match status" value="1"/>
</dbReference>
<evidence type="ECO:0000256" key="1">
    <source>
        <dbReference type="ARBA" id="ARBA00005354"/>
    </source>
</evidence>
<dbReference type="FunCoup" id="A5DYF0">
    <property type="interactions" value="594"/>
</dbReference>
<comment type="similarity">
    <text evidence="1">Belongs to the protein kinase superfamily. CAMK Ser/Thr protein kinase family. CaMK subfamily.</text>
</comment>
<dbReference type="PANTHER" id="PTHR24347">
    <property type="entry name" value="SERINE/THREONINE-PROTEIN KINASE"/>
    <property type="match status" value="1"/>
</dbReference>
<evidence type="ECO:0000256" key="14">
    <source>
        <dbReference type="SAM" id="MobiDB-lite"/>
    </source>
</evidence>
<evidence type="ECO:0000259" key="15">
    <source>
        <dbReference type="PROSITE" id="PS50011"/>
    </source>
</evidence>
<dbReference type="Pfam" id="PF00069">
    <property type="entry name" value="Pkinase"/>
    <property type="match status" value="1"/>
</dbReference>
<dbReference type="KEGG" id="lel:PVL30_003231"/>
<dbReference type="FunFam" id="1.10.510.10:FF:000449">
    <property type="entry name" value="Calcium/calmodulin-dependent protein kinase"/>
    <property type="match status" value="1"/>
</dbReference>
<dbReference type="Proteomes" id="UP000001996">
    <property type="component" value="Unassembled WGS sequence"/>
</dbReference>
<dbReference type="CDD" id="cd05117">
    <property type="entry name" value="STKc_CAMK"/>
    <property type="match status" value="1"/>
</dbReference>
<evidence type="ECO:0000256" key="5">
    <source>
        <dbReference type="ARBA" id="ARBA00022679"/>
    </source>
</evidence>
<reference evidence="16 17" key="1">
    <citation type="journal article" date="2009" name="Nature">
        <title>Evolution of pathogenicity and sexual reproduction in eight Candida genomes.</title>
        <authorList>
            <person name="Butler G."/>
            <person name="Rasmussen M.D."/>
            <person name="Lin M.F."/>
            <person name="Santos M.A."/>
            <person name="Sakthikumar S."/>
            <person name="Munro C.A."/>
            <person name="Rheinbay E."/>
            <person name="Grabherr M."/>
            <person name="Forche A."/>
            <person name="Reedy J.L."/>
            <person name="Agrafioti I."/>
            <person name="Arnaud M.B."/>
            <person name="Bates S."/>
            <person name="Brown A.J."/>
            <person name="Brunke S."/>
            <person name="Costanzo M.C."/>
            <person name="Fitzpatrick D.A."/>
            <person name="de Groot P.W."/>
            <person name="Harris D."/>
            <person name="Hoyer L.L."/>
            <person name="Hube B."/>
            <person name="Klis F.M."/>
            <person name="Kodira C."/>
            <person name="Lennard N."/>
            <person name="Logue M.E."/>
            <person name="Martin R."/>
            <person name="Neiman A.M."/>
            <person name="Nikolaou E."/>
            <person name="Quail M.A."/>
            <person name="Quinn J."/>
            <person name="Santos M.C."/>
            <person name="Schmitzberger F.F."/>
            <person name="Sherlock G."/>
            <person name="Shah P."/>
            <person name="Silverstein K.A."/>
            <person name="Skrzypek M.S."/>
            <person name="Soll D."/>
            <person name="Staggs R."/>
            <person name="Stansfield I."/>
            <person name="Stumpf M.P."/>
            <person name="Sudbery P.E."/>
            <person name="Srikantha T."/>
            <person name="Zeng Q."/>
            <person name="Berman J."/>
            <person name="Berriman M."/>
            <person name="Heitman J."/>
            <person name="Gow N.A."/>
            <person name="Lorenz M.C."/>
            <person name="Birren B.W."/>
            <person name="Kellis M."/>
            <person name="Cuomo C.A."/>
        </authorList>
    </citation>
    <scope>NUCLEOTIDE SEQUENCE [LARGE SCALE GENOMIC DNA]</scope>
    <source>
        <strain evidence="17">ATCC 11503 / BCRC 21390 / CBS 2605 / JCM 1781 / NBRC 1676 / NRRL YB-4239</strain>
    </source>
</reference>
<evidence type="ECO:0000313" key="17">
    <source>
        <dbReference type="Proteomes" id="UP000001996"/>
    </source>
</evidence>
<evidence type="ECO:0000256" key="2">
    <source>
        <dbReference type="ARBA" id="ARBA00012434"/>
    </source>
</evidence>
<dbReference type="VEuPathDB" id="FungiDB:LELG_02387"/>
<dbReference type="GO" id="GO:0005524">
    <property type="term" value="F:ATP binding"/>
    <property type="evidence" value="ECO:0007669"/>
    <property type="project" value="UniProtKB-UniRule"/>
</dbReference>
<dbReference type="HOGENOM" id="CLU_000288_63_0_1"/>
<dbReference type="FunFam" id="3.30.200.20:FF:000278">
    <property type="entry name" value="Calcium/calmodulin-dependent protein kinase II"/>
    <property type="match status" value="1"/>
</dbReference>
<protein>
    <recommendedName>
        <fullName evidence="2">calcium/calmodulin-dependent protein kinase</fullName>
        <ecNumber evidence="2">2.7.11.17</ecNumber>
    </recommendedName>
</protein>
<organism evidence="16 17">
    <name type="scientific">Lodderomyces elongisporus (strain ATCC 11503 / CBS 2605 / JCM 1781 / NBRC 1676 / NRRL YB-4239)</name>
    <name type="common">Yeast</name>
    <name type="synonym">Saccharomyces elongisporus</name>
    <dbReference type="NCBI Taxonomy" id="379508"/>
    <lineage>
        <taxon>Eukaryota</taxon>
        <taxon>Fungi</taxon>
        <taxon>Dikarya</taxon>
        <taxon>Ascomycota</taxon>
        <taxon>Saccharomycotina</taxon>
        <taxon>Pichiomycetes</taxon>
        <taxon>Debaryomycetaceae</taxon>
        <taxon>Candida/Lodderomyces clade</taxon>
        <taxon>Lodderomyces</taxon>
    </lineage>
</organism>
<keyword evidence="17" id="KW-1185">Reference proteome</keyword>
<feature type="compositionally biased region" description="Low complexity" evidence="14">
    <location>
        <begin position="17"/>
        <end position="26"/>
    </location>
</feature>
<dbReference type="PROSITE" id="PS00108">
    <property type="entry name" value="PROTEIN_KINASE_ST"/>
    <property type="match status" value="1"/>
</dbReference>
<gene>
    <name evidence="16" type="ORF">LELG_02387</name>
</gene>
<evidence type="ECO:0000256" key="11">
    <source>
        <dbReference type="ARBA" id="ARBA00047430"/>
    </source>
</evidence>
<dbReference type="OMA" id="HDWFESR"/>
<keyword evidence="4" id="KW-0597">Phosphoprotein</keyword>
<name>A5DYF0_LODEL</name>
<dbReference type="InterPro" id="IPR000719">
    <property type="entry name" value="Prot_kinase_dom"/>
</dbReference>
<dbReference type="InterPro" id="IPR008271">
    <property type="entry name" value="Ser/Thr_kinase_AS"/>
</dbReference>
<evidence type="ECO:0000313" key="16">
    <source>
        <dbReference type="EMBL" id="EDK44208.1"/>
    </source>
</evidence>
<dbReference type="PROSITE" id="PS00107">
    <property type="entry name" value="PROTEIN_KINASE_ATP"/>
    <property type="match status" value="1"/>
</dbReference>
<dbReference type="STRING" id="379508.A5DYF0"/>
<evidence type="ECO:0000256" key="4">
    <source>
        <dbReference type="ARBA" id="ARBA00022553"/>
    </source>
</evidence>
<feature type="binding site" evidence="12">
    <location>
        <position position="103"/>
    </location>
    <ligand>
        <name>ATP</name>
        <dbReference type="ChEBI" id="CHEBI:30616"/>
    </ligand>
</feature>
<comment type="catalytic activity">
    <reaction evidence="11">
        <text>L-seryl-[protein] + ATP = O-phospho-L-seryl-[protein] + ADP + H(+)</text>
        <dbReference type="Rhea" id="RHEA:17989"/>
        <dbReference type="Rhea" id="RHEA-COMP:9863"/>
        <dbReference type="Rhea" id="RHEA-COMP:11604"/>
        <dbReference type="ChEBI" id="CHEBI:15378"/>
        <dbReference type="ChEBI" id="CHEBI:29999"/>
        <dbReference type="ChEBI" id="CHEBI:30616"/>
        <dbReference type="ChEBI" id="CHEBI:83421"/>
        <dbReference type="ChEBI" id="CHEBI:456216"/>
        <dbReference type="EC" id="2.7.11.17"/>
    </reaction>
</comment>
<keyword evidence="6 12" id="KW-0547">Nucleotide-binding</keyword>
<feature type="region of interest" description="Disordered" evidence="14">
    <location>
        <begin position="1"/>
        <end position="48"/>
    </location>
</feature>
<dbReference type="AlphaFoldDB" id="A5DYF0"/>
<dbReference type="GO" id="GO:0005516">
    <property type="term" value="F:calmodulin binding"/>
    <property type="evidence" value="ECO:0007669"/>
    <property type="project" value="UniProtKB-KW"/>
</dbReference>
<evidence type="ECO:0000256" key="3">
    <source>
        <dbReference type="ARBA" id="ARBA00022527"/>
    </source>
</evidence>
<dbReference type="Gene3D" id="1.10.510.10">
    <property type="entry name" value="Transferase(Phosphotransferase) domain 1"/>
    <property type="match status" value="1"/>
</dbReference>
<evidence type="ECO:0000256" key="6">
    <source>
        <dbReference type="ARBA" id="ARBA00022741"/>
    </source>
</evidence>
<evidence type="ECO:0000256" key="12">
    <source>
        <dbReference type="PROSITE-ProRule" id="PRU10141"/>
    </source>
</evidence>
<comment type="catalytic activity">
    <reaction evidence="10">
        <text>L-threonyl-[protein] + ATP = O-phospho-L-threonyl-[protein] + ADP + H(+)</text>
        <dbReference type="Rhea" id="RHEA:46608"/>
        <dbReference type="Rhea" id="RHEA-COMP:11060"/>
        <dbReference type="Rhea" id="RHEA-COMP:11605"/>
        <dbReference type="ChEBI" id="CHEBI:15378"/>
        <dbReference type="ChEBI" id="CHEBI:30013"/>
        <dbReference type="ChEBI" id="CHEBI:30616"/>
        <dbReference type="ChEBI" id="CHEBI:61977"/>
        <dbReference type="ChEBI" id="CHEBI:456216"/>
        <dbReference type="EC" id="2.7.11.17"/>
    </reaction>
</comment>
<dbReference type="InParanoid" id="A5DYF0"/>
<evidence type="ECO:0000256" key="9">
    <source>
        <dbReference type="ARBA" id="ARBA00022860"/>
    </source>
</evidence>
<keyword evidence="8 12" id="KW-0067">ATP-binding</keyword>
<proteinExistence type="inferred from homology"/>
<evidence type="ECO:0000256" key="10">
    <source>
        <dbReference type="ARBA" id="ARBA00047307"/>
    </source>
</evidence>
<dbReference type="EC" id="2.7.11.17" evidence="2"/>
<keyword evidence="9" id="KW-0112">Calmodulin-binding</keyword>
<keyword evidence="7 16" id="KW-0418">Kinase</keyword>
<dbReference type="GO" id="GO:0004683">
    <property type="term" value="F:calcium/calmodulin-dependent protein kinase activity"/>
    <property type="evidence" value="ECO:0007669"/>
    <property type="project" value="UniProtKB-EC"/>
</dbReference>
<dbReference type="eggNOG" id="KOG0032">
    <property type="taxonomic scope" value="Eukaryota"/>
</dbReference>
<dbReference type="OrthoDB" id="40902at2759"/>
<dbReference type="SMART" id="SM00220">
    <property type="entry name" value="S_TKc"/>
    <property type="match status" value="1"/>
</dbReference>